<feature type="domain" description="C2H2-type" evidence="1">
    <location>
        <begin position="149"/>
        <end position="170"/>
    </location>
</feature>
<sequence length="196" mass="22708">MLSSTIMIVYLLLESRTDVKLTHTASMCYLALVVTLLCSNLARRGQFGNLVLEKVLRSVCGRIYPHKSCIVETEQLHMLPVGMQEHPQWQIKSEFVYFQKAKESASLKEIPSLQLINQTLGYTRELKQIVWDLRQCVVVCTVGPSAPQCTFCFHLYRSFAKLHFHWICMHSGPRRMLETYIEDARHKLELVYGEKD</sequence>
<dbReference type="EMBL" id="KK198757">
    <property type="protein sequence ID" value="KCW72262.1"/>
    <property type="molecule type" value="Genomic_DNA"/>
</dbReference>
<evidence type="ECO:0000259" key="1">
    <source>
        <dbReference type="PROSITE" id="PS00028"/>
    </source>
</evidence>
<gene>
    <name evidence="2" type="ORF">EUGRSUZ_E00716</name>
</gene>
<reference evidence="2" key="1">
    <citation type="submission" date="2013-07" db="EMBL/GenBank/DDBJ databases">
        <title>The genome of Eucalyptus grandis.</title>
        <authorList>
            <person name="Schmutz J."/>
            <person name="Hayes R."/>
            <person name="Myburg A."/>
            <person name="Tuskan G."/>
            <person name="Grattapaglia D."/>
            <person name="Rokhsar D.S."/>
        </authorList>
    </citation>
    <scope>NUCLEOTIDE SEQUENCE</scope>
    <source>
        <tissue evidence="2">Leaf extractions</tissue>
    </source>
</reference>
<dbReference type="Gramene" id="KCW72262">
    <property type="protein sequence ID" value="KCW72262"/>
    <property type="gene ID" value="EUGRSUZ_E00716"/>
</dbReference>
<dbReference type="Gramene" id="KCW72263">
    <property type="protein sequence ID" value="KCW72263"/>
    <property type="gene ID" value="EUGRSUZ_E00716"/>
</dbReference>
<proteinExistence type="predicted"/>
<accession>A0A059C1L6</accession>
<dbReference type="InterPro" id="IPR013087">
    <property type="entry name" value="Znf_C2H2_type"/>
</dbReference>
<dbReference type="AlphaFoldDB" id="A0A059C1L6"/>
<dbReference type="EMBL" id="KK198757">
    <property type="protein sequence ID" value="KCW72263.1"/>
    <property type="molecule type" value="Genomic_DNA"/>
</dbReference>
<dbReference type="STRING" id="71139.A0A059C1L6"/>
<protein>
    <recommendedName>
        <fullName evidence="1">C2H2-type domain-containing protein</fullName>
    </recommendedName>
</protein>
<organism evidence="2">
    <name type="scientific">Eucalyptus grandis</name>
    <name type="common">Flooded gum</name>
    <dbReference type="NCBI Taxonomy" id="71139"/>
    <lineage>
        <taxon>Eukaryota</taxon>
        <taxon>Viridiplantae</taxon>
        <taxon>Streptophyta</taxon>
        <taxon>Embryophyta</taxon>
        <taxon>Tracheophyta</taxon>
        <taxon>Spermatophyta</taxon>
        <taxon>Magnoliopsida</taxon>
        <taxon>eudicotyledons</taxon>
        <taxon>Gunneridae</taxon>
        <taxon>Pentapetalae</taxon>
        <taxon>rosids</taxon>
        <taxon>malvids</taxon>
        <taxon>Myrtales</taxon>
        <taxon>Myrtaceae</taxon>
        <taxon>Myrtoideae</taxon>
        <taxon>Eucalypteae</taxon>
        <taxon>Eucalyptus</taxon>
    </lineage>
</organism>
<dbReference type="PROSITE" id="PS00028">
    <property type="entry name" value="ZINC_FINGER_C2H2_1"/>
    <property type="match status" value="1"/>
</dbReference>
<evidence type="ECO:0000313" key="2">
    <source>
        <dbReference type="EMBL" id="KCW72262.1"/>
    </source>
</evidence>
<name>A0A059C1L6_EUCGR</name>